<dbReference type="Proteomes" id="UP000235371">
    <property type="component" value="Unassembled WGS sequence"/>
</dbReference>
<dbReference type="GeneID" id="36591944"/>
<accession>A0A2J6SRM2</accession>
<keyword evidence="1" id="KW-0175">Coiled coil</keyword>
<protein>
    <submittedName>
        <fullName evidence="2">Uncharacterized protein</fullName>
    </submittedName>
</protein>
<proteinExistence type="predicted"/>
<feature type="coiled-coil region" evidence="1">
    <location>
        <begin position="42"/>
        <end position="69"/>
    </location>
</feature>
<reference evidence="2 3" key="1">
    <citation type="submission" date="2016-04" db="EMBL/GenBank/DDBJ databases">
        <title>A degradative enzymes factory behind the ericoid mycorrhizal symbiosis.</title>
        <authorList>
            <consortium name="DOE Joint Genome Institute"/>
            <person name="Martino E."/>
            <person name="Morin E."/>
            <person name="Grelet G."/>
            <person name="Kuo A."/>
            <person name="Kohler A."/>
            <person name="Daghino S."/>
            <person name="Barry K."/>
            <person name="Choi C."/>
            <person name="Cichocki N."/>
            <person name="Clum A."/>
            <person name="Copeland A."/>
            <person name="Hainaut M."/>
            <person name="Haridas S."/>
            <person name="Labutti K."/>
            <person name="Lindquist E."/>
            <person name="Lipzen A."/>
            <person name="Khouja H.-R."/>
            <person name="Murat C."/>
            <person name="Ohm R."/>
            <person name="Olson A."/>
            <person name="Spatafora J."/>
            <person name="Veneault-Fourrey C."/>
            <person name="Henrissat B."/>
            <person name="Grigoriev I."/>
            <person name="Martin F."/>
            <person name="Perotto S."/>
        </authorList>
    </citation>
    <scope>NUCLEOTIDE SEQUENCE [LARGE SCALE GENOMIC DNA]</scope>
    <source>
        <strain evidence="2 3">E</strain>
    </source>
</reference>
<keyword evidence="3" id="KW-1185">Reference proteome</keyword>
<gene>
    <name evidence="2" type="ORF">K444DRAFT_635462</name>
</gene>
<evidence type="ECO:0000313" key="3">
    <source>
        <dbReference type="Proteomes" id="UP000235371"/>
    </source>
</evidence>
<sequence length="130" mass="14980">MSAINYRTGSLKPPAKPKHLSQLKEFIAPGEKIFQDKDVSDYDRLFDDKKELEQRLLLKKQEFNAKVEELSALRSAKAEEIGSLRSRTAETISNLRSENKALFEGFEKRVILWDTGKIKQTDLENKLVKL</sequence>
<dbReference type="InParanoid" id="A0A2J6SRM2"/>
<dbReference type="OrthoDB" id="5238996at2759"/>
<organism evidence="2 3">
    <name type="scientific">Hyaloscypha bicolor E</name>
    <dbReference type="NCBI Taxonomy" id="1095630"/>
    <lineage>
        <taxon>Eukaryota</taxon>
        <taxon>Fungi</taxon>
        <taxon>Dikarya</taxon>
        <taxon>Ascomycota</taxon>
        <taxon>Pezizomycotina</taxon>
        <taxon>Leotiomycetes</taxon>
        <taxon>Helotiales</taxon>
        <taxon>Hyaloscyphaceae</taxon>
        <taxon>Hyaloscypha</taxon>
        <taxon>Hyaloscypha bicolor</taxon>
    </lineage>
</organism>
<name>A0A2J6SRM2_9HELO</name>
<dbReference type="RefSeq" id="XP_024730339.1">
    <property type="nucleotide sequence ID" value="XM_024883867.1"/>
</dbReference>
<evidence type="ECO:0000256" key="1">
    <source>
        <dbReference type="SAM" id="Coils"/>
    </source>
</evidence>
<dbReference type="AlphaFoldDB" id="A0A2J6SRM2"/>
<dbReference type="EMBL" id="KZ613883">
    <property type="protein sequence ID" value="PMD53435.1"/>
    <property type="molecule type" value="Genomic_DNA"/>
</dbReference>
<evidence type="ECO:0000313" key="2">
    <source>
        <dbReference type="EMBL" id="PMD53435.1"/>
    </source>
</evidence>